<dbReference type="AlphaFoldDB" id="A0A0S4UXZ1"/>
<feature type="domain" description="Resolvase/invertase-type recombinase catalytic" evidence="1">
    <location>
        <begin position="18"/>
        <end position="168"/>
    </location>
</feature>
<dbReference type="GO" id="GO:0000150">
    <property type="term" value="F:DNA strand exchange activity"/>
    <property type="evidence" value="ECO:0007669"/>
    <property type="project" value="InterPro"/>
</dbReference>
<dbReference type="Pfam" id="PF00239">
    <property type="entry name" value="Resolvase"/>
    <property type="match status" value="1"/>
</dbReference>
<dbReference type="InterPro" id="IPR036162">
    <property type="entry name" value="Resolvase-like_N_sf"/>
</dbReference>
<organism evidence="2">
    <name type="scientific">Ralstonia solanacearum</name>
    <name type="common">Pseudomonas solanacearum</name>
    <dbReference type="NCBI Taxonomy" id="305"/>
    <lineage>
        <taxon>Bacteria</taxon>
        <taxon>Pseudomonadati</taxon>
        <taxon>Pseudomonadota</taxon>
        <taxon>Betaproteobacteria</taxon>
        <taxon>Burkholderiales</taxon>
        <taxon>Burkholderiaceae</taxon>
        <taxon>Ralstonia</taxon>
        <taxon>Ralstonia solanacearum species complex</taxon>
    </lineage>
</organism>
<dbReference type="PROSITE" id="PS51736">
    <property type="entry name" value="RECOMBINASES_3"/>
    <property type="match status" value="1"/>
</dbReference>
<name>A0A0S4UXZ1_RALSL</name>
<dbReference type="InterPro" id="IPR011109">
    <property type="entry name" value="DNA_bind_recombinase_dom"/>
</dbReference>
<dbReference type="GO" id="GO:0003677">
    <property type="term" value="F:DNA binding"/>
    <property type="evidence" value="ECO:0007669"/>
    <property type="project" value="InterPro"/>
</dbReference>
<dbReference type="EMBL" id="LN899824">
    <property type="protein sequence ID" value="CUV27122.1"/>
    <property type="molecule type" value="Genomic_DNA"/>
</dbReference>
<dbReference type="InterPro" id="IPR038109">
    <property type="entry name" value="DNA_bind_recomb_sf"/>
</dbReference>
<dbReference type="PANTHER" id="PTHR30461">
    <property type="entry name" value="DNA-INVERTASE FROM LAMBDOID PROPHAGE"/>
    <property type="match status" value="1"/>
</dbReference>
<protein>
    <submittedName>
        <fullName evidence="2">Recombinase</fullName>
    </submittedName>
</protein>
<dbReference type="SMART" id="SM00857">
    <property type="entry name" value="Resolvase"/>
    <property type="match status" value="1"/>
</dbReference>
<evidence type="ECO:0000313" key="2">
    <source>
        <dbReference type="EMBL" id="CUV27122.1"/>
    </source>
</evidence>
<dbReference type="InterPro" id="IPR006119">
    <property type="entry name" value="Resolv_N"/>
</dbReference>
<dbReference type="Pfam" id="PF07508">
    <property type="entry name" value="Recombinase"/>
    <property type="match status" value="1"/>
</dbReference>
<evidence type="ECO:0000259" key="1">
    <source>
        <dbReference type="PROSITE" id="PS51736"/>
    </source>
</evidence>
<proteinExistence type="predicted"/>
<dbReference type="Gene3D" id="3.40.50.1390">
    <property type="entry name" value="Resolvase, N-terminal catalytic domain"/>
    <property type="match status" value="1"/>
</dbReference>
<dbReference type="InterPro" id="IPR050639">
    <property type="entry name" value="SSR_resolvase"/>
</dbReference>
<gene>
    <name evidence="2" type="ORF">RUN1985_v1_30037</name>
</gene>
<dbReference type="SUPFAM" id="SSF53041">
    <property type="entry name" value="Resolvase-like"/>
    <property type="match status" value="1"/>
</dbReference>
<sequence length="521" mass="59480">MSSNTAAAAVGAGSFGGRAAEYVRMSTEHQQYSTENQRDRIRDYAARRGFEIVRTYADEGKSGLRIDGRQALQNLISDVANGKADFCVILVYDVSRWGRFQDADESAYYEYICRRAGIQVAYCAEQFENDGSPVSTIVKGVKRAMAGEYSRELSAKVFAGQCRLIEMGFRQGGPAGYGLRRVLVDEHGLMKAELLRGDRKSLQTDRVILMPGPDSEVRIVNLIYDWFINESLDEHEIAARLNGMRVRTDLNREWTRATVREVLTNEKYIGNNVYNRVSFKLKKLRVTNTPDMWIRKEGAFQGIVPSETFYTAQGIMRARARRYSNEELIERLRNLYRSRGFLSGVVIDETDGMPSTSVYVYRFGSLIRAYQTVGFTPGRDYRYIETNRFLRQLHPEIIAQTERKIADLGGAVIRDPATDLLTVNDEFTACIVLSRCQAHDNGRNHWKVRFDTSLLPDITVAVRLDHTNASALDYYLLPRLDFGQPRIHLADQNPIEFESYRFDTLDYLYGMAARARLRRVA</sequence>
<dbReference type="PANTHER" id="PTHR30461:SF23">
    <property type="entry name" value="DNA RECOMBINASE-RELATED"/>
    <property type="match status" value="1"/>
</dbReference>
<dbReference type="Gene3D" id="3.90.1750.20">
    <property type="entry name" value="Putative Large Serine Recombinase, Chain B, Domain 2"/>
    <property type="match status" value="1"/>
</dbReference>
<dbReference type="FunFam" id="3.40.50.1390:FF:000008">
    <property type="entry name" value="DNA recombinase"/>
    <property type="match status" value="1"/>
</dbReference>
<dbReference type="CDD" id="cd00338">
    <property type="entry name" value="Ser_Recombinase"/>
    <property type="match status" value="1"/>
</dbReference>
<accession>A0A0S4UXZ1</accession>
<reference evidence="2" key="1">
    <citation type="submission" date="2015-10" db="EMBL/GenBank/DDBJ databases">
        <authorList>
            <person name="Gilbert D.G."/>
        </authorList>
    </citation>
    <scope>NUCLEOTIDE SEQUENCE</scope>
    <source>
        <strain evidence="2">Phyl III-seqv23</strain>
    </source>
</reference>